<evidence type="ECO:0000256" key="3">
    <source>
        <dbReference type="ARBA" id="ARBA00022723"/>
    </source>
</evidence>
<evidence type="ECO:0000259" key="13">
    <source>
        <dbReference type="PROSITE" id="PS51192"/>
    </source>
</evidence>
<dbReference type="GO" id="GO:0006269">
    <property type="term" value="P:DNA replication, synthesis of primer"/>
    <property type="evidence" value="ECO:0007669"/>
    <property type="project" value="UniProtKB-KW"/>
</dbReference>
<dbReference type="SMART" id="SM00487">
    <property type="entry name" value="DEXDc"/>
    <property type="match status" value="1"/>
</dbReference>
<dbReference type="InterPro" id="IPR005259">
    <property type="entry name" value="PriA"/>
</dbReference>
<feature type="binding site" evidence="12">
    <location>
        <position position="463"/>
    </location>
    <ligand>
        <name>Zn(2+)</name>
        <dbReference type="ChEBI" id="CHEBI:29105"/>
        <label>2</label>
    </ligand>
</feature>
<feature type="binding site" evidence="12">
    <location>
        <position position="439"/>
    </location>
    <ligand>
        <name>Zn(2+)</name>
        <dbReference type="ChEBI" id="CHEBI:29105"/>
        <label>1</label>
    </ligand>
</feature>
<dbReference type="AlphaFoldDB" id="A0A1W1X0R3"/>
<feature type="binding site" evidence="12">
    <location>
        <position position="466"/>
    </location>
    <ligand>
        <name>Zn(2+)</name>
        <dbReference type="ChEBI" id="CHEBI:29105"/>
        <label>2</label>
    </ligand>
</feature>
<dbReference type="Pfam" id="PF18074">
    <property type="entry name" value="PriA_C"/>
    <property type="match status" value="1"/>
</dbReference>
<accession>A0A1W1X0R3</accession>
<keyword evidence="8 12" id="KW-0067">ATP-binding</keyword>
<dbReference type="InterPro" id="IPR011545">
    <property type="entry name" value="DEAD/DEAH_box_helicase_dom"/>
</dbReference>
<dbReference type="GO" id="GO:0005524">
    <property type="term" value="F:ATP binding"/>
    <property type="evidence" value="ECO:0007669"/>
    <property type="project" value="UniProtKB-UniRule"/>
</dbReference>
<dbReference type="InterPro" id="IPR041236">
    <property type="entry name" value="PriA_C"/>
</dbReference>
<dbReference type="SUPFAM" id="SSF52540">
    <property type="entry name" value="P-loop containing nucleoside triphosphate hydrolases"/>
    <property type="match status" value="1"/>
</dbReference>
<evidence type="ECO:0000256" key="4">
    <source>
        <dbReference type="ARBA" id="ARBA00022741"/>
    </source>
</evidence>
<dbReference type="CDD" id="cd18804">
    <property type="entry name" value="SF2_C_priA"/>
    <property type="match status" value="1"/>
</dbReference>
<evidence type="ECO:0000313" key="14">
    <source>
        <dbReference type="EMBL" id="SMC16971.1"/>
    </source>
</evidence>
<dbReference type="Pfam" id="PF18319">
    <property type="entry name" value="Zn_ribbon_PriA"/>
    <property type="match status" value="1"/>
</dbReference>
<feature type="binding site" evidence="12">
    <location>
        <position position="476"/>
    </location>
    <ligand>
        <name>Zn(2+)</name>
        <dbReference type="ChEBI" id="CHEBI:29105"/>
        <label>1</label>
    </ligand>
</feature>
<evidence type="ECO:0000256" key="1">
    <source>
        <dbReference type="ARBA" id="ARBA00022515"/>
    </source>
</evidence>
<dbReference type="GO" id="GO:0006302">
    <property type="term" value="P:double-strand break repair"/>
    <property type="evidence" value="ECO:0007669"/>
    <property type="project" value="InterPro"/>
</dbReference>
<keyword evidence="9 12" id="KW-0238">DNA-binding</keyword>
<dbReference type="OrthoDB" id="9759544at2"/>
<dbReference type="Gene3D" id="3.40.50.300">
    <property type="entry name" value="P-loop containing nucleotide triphosphate hydrolases"/>
    <property type="match status" value="2"/>
</dbReference>
<dbReference type="GO" id="GO:0016887">
    <property type="term" value="F:ATP hydrolysis activity"/>
    <property type="evidence" value="ECO:0007669"/>
    <property type="project" value="RHEA"/>
</dbReference>
<keyword evidence="4 12" id="KW-0547">Nucleotide-binding</keyword>
<dbReference type="NCBIfam" id="NF004067">
    <property type="entry name" value="PRK05580.1-4"/>
    <property type="match status" value="1"/>
</dbReference>
<dbReference type="Proteomes" id="UP000192761">
    <property type="component" value="Unassembled WGS sequence"/>
</dbReference>
<dbReference type="CDD" id="cd17929">
    <property type="entry name" value="DEXHc_priA"/>
    <property type="match status" value="1"/>
</dbReference>
<evidence type="ECO:0000256" key="11">
    <source>
        <dbReference type="ARBA" id="ARBA00048988"/>
    </source>
</evidence>
<dbReference type="EMBL" id="FWXD01000001">
    <property type="protein sequence ID" value="SMC16971.1"/>
    <property type="molecule type" value="Genomic_DNA"/>
</dbReference>
<dbReference type="InterPro" id="IPR040498">
    <property type="entry name" value="PriA_CRR"/>
</dbReference>
<dbReference type="STRING" id="1121001.SAMN02745857_00298"/>
<evidence type="ECO:0000313" key="15">
    <source>
        <dbReference type="Proteomes" id="UP000192761"/>
    </source>
</evidence>
<dbReference type="InterPro" id="IPR041222">
    <property type="entry name" value="PriA_3primeBD"/>
</dbReference>
<evidence type="ECO:0000256" key="5">
    <source>
        <dbReference type="ARBA" id="ARBA00022801"/>
    </source>
</evidence>
<evidence type="ECO:0000256" key="6">
    <source>
        <dbReference type="ARBA" id="ARBA00022806"/>
    </source>
</evidence>
<dbReference type="GO" id="GO:0003677">
    <property type="term" value="F:DNA binding"/>
    <property type="evidence" value="ECO:0007669"/>
    <property type="project" value="UniProtKB-UniRule"/>
</dbReference>
<keyword evidence="3 12" id="KW-0479">Metal-binding</keyword>
<keyword evidence="7 12" id="KW-0862">Zinc</keyword>
<comment type="catalytic activity">
    <reaction evidence="12">
        <text>Couples ATP hydrolysis with the unwinding of duplex DNA by translocating in the 3'-5' direction.</text>
        <dbReference type="EC" id="5.6.2.4"/>
    </reaction>
</comment>
<protein>
    <recommendedName>
        <fullName evidence="12">Replication restart protein PriA</fullName>
    </recommendedName>
    <alternativeName>
        <fullName evidence="12">ATP-dependent DNA helicase PriA</fullName>
        <ecNumber evidence="12">5.6.2.4</ecNumber>
    </alternativeName>
    <alternativeName>
        <fullName evidence="12">DNA 3'-5' helicase PriA</fullName>
    </alternativeName>
</protein>
<dbReference type="InterPro" id="IPR027417">
    <property type="entry name" value="P-loop_NTPase"/>
</dbReference>
<keyword evidence="1 12" id="KW-0639">Primosome</keyword>
<comment type="cofactor">
    <cofactor evidence="12">
        <name>Zn(2+)</name>
        <dbReference type="ChEBI" id="CHEBI:29105"/>
    </cofactor>
    <text evidence="12">Binds 2 zinc ions per subunit.</text>
</comment>
<dbReference type="PROSITE" id="PS51192">
    <property type="entry name" value="HELICASE_ATP_BIND_1"/>
    <property type="match status" value="1"/>
</dbReference>
<evidence type="ECO:0000256" key="7">
    <source>
        <dbReference type="ARBA" id="ARBA00022833"/>
    </source>
</evidence>
<reference evidence="14 15" key="1">
    <citation type="submission" date="2017-04" db="EMBL/GenBank/DDBJ databases">
        <authorList>
            <person name="Afonso C.L."/>
            <person name="Miller P.J."/>
            <person name="Scott M.A."/>
            <person name="Spackman E."/>
            <person name="Goraichik I."/>
            <person name="Dimitrov K.M."/>
            <person name="Suarez D.L."/>
            <person name="Swayne D.E."/>
        </authorList>
    </citation>
    <scope>NUCLEOTIDE SEQUENCE [LARGE SCALE GENOMIC DNA]</scope>
    <source>
        <strain evidence="14 15">DSM 23236</strain>
    </source>
</reference>
<name>A0A1W1X0R3_9NEIS</name>
<dbReference type="HAMAP" id="MF_00983">
    <property type="entry name" value="PriA"/>
    <property type="match status" value="1"/>
</dbReference>
<dbReference type="PANTHER" id="PTHR30580:SF0">
    <property type="entry name" value="PRIMOSOMAL PROTEIN N"/>
    <property type="match status" value="1"/>
</dbReference>
<comment type="catalytic activity">
    <reaction evidence="11 12">
        <text>ATP + H2O = ADP + phosphate + H(+)</text>
        <dbReference type="Rhea" id="RHEA:13065"/>
        <dbReference type="ChEBI" id="CHEBI:15377"/>
        <dbReference type="ChEBI" id="CHEBI:15378"/>
        <dbReference type="ChEBI" id="CHEBI:30616"/>
        <dbReference type="ChEBI" id="CHEBI:43474"/>
        <dbReference type="ChEBI" id="CHEBI:456216"/>
        <dbReference type="EC" id="5.6.2.4"/>
    </reaction>
</comment>
<keyword evidence="2 12" id="KW-0235">DNA replication</keyword>
<keyword evidence="10 12" id="KW-0413">Isomerase</keyword>
<dbReference type="GO" id="GO:0006310">
    <property type="term" value="P:DNA recombination"/>
    <property type="evidence" value="ECO:0007669"/>
    <property type="project" value="InterPro"/>
</dbReference>
<comment type="similarity">
    <text evidence="12">Belongs to the helicase family. PriA subfamily.</text>
</comment>
<keyword evidence="6 12" id="KW-0347">Helicase</keyword>
<dbReference type="InterPro" id="IPR001650">
    <property type="entry name" value="Helicase_C-like"/>
</dbReference>
<keyword evidence="5 12" id="KW-0378">Hydrolase</keyword>
<feature type="binding site" evidence="12">
    <location>
        <position position="445"/>
    </location>
    <ligand>
        <name>Zn(2+)</name>
        <dbReference type="ChEBI" id="CHEBI:29105"/>
        <label>2</label>
    </ligand>
</feature>
<dbReference type="GO" id="GO:0006270">
    <property type="term" value="P:DNA replication initiation"/>
    <property type="evidence" value="ECO:0007669"/>
    <property type="project" value="TreeGrafter"/>
</dbReference>
<feature type="binding site" evidence="12">
    <location>
        <position position="479"/>
    </location>
    <ligand>
        <name>Zn(2+)</name>
        <dbReference type="ChEBI" id="CHEBI:29105"/>
        <label>1</label>
    </ligand>
</feature>
<feature type="binding site" evidence="12">
    <location>
        <position position="448"/>
    </location>
    <ligand>
        <name>Zn(2+)</name>
        <dbReference type="ChEBI" id="CHEBI:29105"/>
        <label>2</label>
    </ligand>
</feature>
<keyword evidence="15" id="KW-1185">Reference proteome</keyword>
<evidence type="ECO:0000256" key="12">
    <source>
        <dbReference type="HAMAP-Rule" id="MF_00983"/>
    </source>
</evidence>
<dbReference type="RefSeq" id="WP_084088755.1">
    <property type="nucleotide sequence ID" value="NZ_FWXD01000001.1"/>
</dbReference>
<dbReference type="PANTHER" id="PTHR30580">
    <property type="entry name" value="PRIMOSOMAL PROTEIN N"/>
    <property type="match status" value="1"/>
</dbReference>
<dbReference type="FunFam" id="3.40.50.300:FF:000489">
    <property type="entry name" value="Primosome assembly protein PriA"/>
    <property type="match status" value="1"/>
</dbReference>
<dbReference type="GO" id="GO:1990077">
    <property type="term" value="C:primosome complex"/>
    <property type="evidence" value="ECO:0007669"/>
    <property type="project" value="UniProtKB-UniRule"/>
</dbReference>
<gene>
    <name evidence="12" type="primary">priA</name>
    <name evidence="14" type="ORF">SAMN02745857_00298</name>
</gene>
<comment type="subunit">
    <text evidence="12">Component of the replication restart primosome.</text>
</comment>
<dbReference type="InterPro" id="IPR014001">
    <property type="entry name" value="Helicase_ATP-bd"/>
</dbReference>
<feature type="domain" description="Helicase ATP-binding" evidence="13">
    <location>
        <begin position="209"/>
        <end position="376"/>
    </location>
</feature>
<proteinExistence type="inferred from homology"/>
<sequence>MTDHAADFYAAVALDVPLARSFDYRVAGVLPAVGERVVVPFGRQRLSGVVTALSQIAPDFAGIRDIESAPGDMPALPADVLALCRFVADYYLAPIGQVLAGALPTVFRQPKVWSGFEAELAYAAPDVEALLATLSARARKQRALAEALRQPRRIDELRAVASDASRWLKDWQAAGQVITRPWQPPAPGQVHTGPRPELQAEQAAAVDALGAAQGFVPWLLYGITGSGKTEVYLRSIEAVLQRGQQALVLVPEINLTPQLEGRFRQRFPEECVVSLHSGLAEGERTRNWLMAARGEARIVLGTRLAVFAPLPALGLIVVDEEHDPSYRQSEGVRYSARDLAVYRANQRKVPVLLGSATPSLESWKNAREGRYRLLQLKQRAVTGAVAPKIELLPTGRVYMPDGIHPLALDALARTLNSGGQALVFINRRGYAPVLSCRDCGWISGCKRCSAKLVLHLSERRLRCHHCGYEIMPPVACPDCGNQDLQPLGQGTQRIEDILASRFPETPPLRIDRDNTRRKGSLEAMLAQVHAGEARLLVGTQMLAKGHDFAKLQLVLVLGADSGLFSVDFRAEERLYAQLLQVAGRAGRAGQPGRVLIQTHYPEHPFFGALVRGDYAAFADEQLAQRKQLLLPPASHWAMLRAEARQMPRAMGVLKAAQADLRAAGITVNDPVPATLVRKAGVERAQLVLSAPQRGVLQQALDHWLHSAQIPSGVRVTTDIDPQEF</sequence>
<dbReference type="GO" id="GO:0043138">
    <property type="term" value="F:3'-5' DNA helicase activity"/>
    <property type="evidence" value="ECO:0007669"/>
    <property type="project" value="UniProtKB-EC"/>
</dbReference>
<evidence type="ECO:0000256" key="9">
    <source>
        <dbReference type="ARBA" id="ARBA00023125"/>
    </source>
</evidence>
<evidence type="ECO:0000256" key="2">
    <source>
        <dbReference type="ARBA" id="ARBA00022705"/>
    </source>
</evidence>
<dbReference type="EC" id="5.6.2.4" evidence="12"/>
<dbReference type="NCBIfam" id="TIGR00595">
    <property type="entry name" value="priA"/>
    <property type="match status" value="1"/>
</dbReference>
<feature type="binding site" evidence="12">
    <location>
        <position position="436"/>
    </location>
    <ligand>
        <name>Zn(2+)</name>
        <dbReference type="ChEBI" id="CHEBI:29105"/>
        <label>1</label>
    </ligand>
</feature>
<organism evidence="14 15">
    <name type="scientific">Andreprevotia lacus DSM 23236</name>
    <dbReference type="NCBI Taxonomy" id="1121001"/>
    <lineage>
        <taxon>Bacteria</taxon>
        <taxon>Pseudomonadati</taxon>
        <taxon>Pseudomonadota</taxon>
        <taxon>Betaproteobacteria</taxon>
        <taxon>Neisseriales</taxon>
        <taxon>Chitinibacteraceae</taxon>
        <taxon>Andreprevotia</taxon>
    </lineage>
</organism>
<dbReference type="Gene3D" id="3.40.1440.60">
    <property type="entry name" value="PriA, 3(prime) DNA-binding domain"/>
    <property type="match status" value="1"/>
</dbReference>
<comment type="function">
    <text evidence="12">Initiates the restart of stalled replication forks, which reloads the replicative helicase on sites other than the origin of replication. Recognizes and binds to abandoned replication forks and remodels them to uncover a helicase loading site. Promotes assembly of the primosome at these replication forks.</text>
</comment>
<dbReference type="Pfam" id="PF00270">
    <property type="entry name" value="DEAD"/>
    <property type="match status" value="1"/>
</dbReference>
<evidence type="ECO:0000256" key="8">
    <source>
        <dbReference type="ARBA" id="ARBA00022840"/>
    </source>
</evidence>
<dbReference type="SMART" id="SM00490">
    <property type="entry name" value="HELICc"/>
    <property type="match status" value="1"/>
</dbReference>
<dbReference type="Pfam" id="PF00271">
    <property type="entry name" value="Helicase_C"/>
    <property type="match status" value="1"/>
</dbReference>
<dbReference type="Pfam" id="PF17764">
    <property type="entry name" value="PriA_3primeBD"/>
    <property type="match status" value="1"/>
</dbReference>
<dbReference type="InterPro" id="IPR042115">
    <property type="entry name" value="PriA_3primeBD_sf"/>
</dbReference>
<evidence type="ECO:0000256" key="10">
    <source>
        <dbReference type="ARBA" id="ARBA00023235"/>
    </source>
</evidence>
<dbReference type="GO" id="GO:0008270">
    <property type="term" value="F:zinc ion binding"/>
    <property type="evidence" value="ECO:0007669"/>
    <property type="project" value="UniProtKB-UniRule"/>
</dbReference>